<organism evidence="2">
    <name type="scientific">Anopheles sinensis</name>
    <name type="common">Mosquito</name>
    <dbReference type="NCBI Taxonomy" id="74873"/>
    <lineage>
        <taxon>Eukaryota</taxon>
        <taxon>Metazoa</taxon>
        <taxon>Ecdysozoa</taxon>
        <taxon>Arthropoda</taxon>
        <taxon>Hexapoda</taxon>
        <taxon>Insecta</taxon>
        <taxon>Pterygota</taxon>
        <taxon>Neoptera</taxon>
        <taxon>Endopterygota</taxon>
        <taxon>Diptera</taxon>
        <taxon>Nematocera</taxon>
        <taxon>Culicoidea</taxon>
        <taxon>Culicidae</taxon>
        <taxon>Anophelinae</taxon>
        <taxon>Anopheles</taxon>
    </lineage>
</organism>
<evidence type="ECO:0000256" key="1">
    <source>
        <dbReference type="SAM" id="MobiDB-lite"/>
    </source>
</evidence>
<protein>
    <submittedName>
        <fullName evidence="2 3">ABC transporter permease</fullName>
    </submittedName>
</protein>
<sequence>MISLRPKGATTDMQTTLLQGRAGLANENIFTEAVPPGGNLSELASFWRARCVFPSFTKTVAHARPTVVFRTVESNARGDSEIALVIFAPGPVWGSDSGGVESVENPRTFRAAVRSDNRYRQVQLRLVLWVFKKAIKSNSGPWRRKEIKAHGRERKQQRDRNGTAKQNTNQILQTTSSRGT</sequence>
<dbReference type="EnsemblMetazoa" id="ASIC021019-RA">
    <property type="protein sequence ID" value="ASIC021019-PA"/>
    <property type="gene ID" value="ASIC021019"/>
</dbReference>
<proteinExistence type="predicted"/>
<reference evidence="3" key="2">
    <citation type="submission" date="2020-05" db="UniProtKB">
        <authorList>
            <consortium name="EnsemblMetazoa"/>
        </authorList>
    </citation>
    <scope>IDENTIFICATION</scope>
</reference>
<dbReference type="EMBL" id="KE525404">
    <property type="protein sequence ID" value="KFB52726.1"/>
    <property type="molecule type" value="Genomic_DNA"/>
</dbReference>
<dbReference type="Proteomes" id="UP000030765">
    <property type="component" value="Unassembled WGS sequence"/>
</dbReference>
<evidence type="ECO:0000313" key="3">
    <source>
        <dbReference type="EnsemblMetazoa" id="ASIC021019-PA"/>
    </source>
</evidence>
<evidence type="ECO:0000313" key="4">
    <source>
        <dbReference type="Proteomes" id="UP000030765"/>
    </source>
</evidence>
<dbReference type="VEuPathDB" id="VectorBase:ASIC021019"/>
<dbReference type="AlphaFoldDB" id="A0A084WR82"/>
<evidence type="ECO:0000313" key="2">
    <source>
        <dbReference type="EMBL" id="KFB52726.1"/>
    </source>
</evidence>
<keyword evidence="4" id="KW-1185">Reference proteome</keyword>
<feature type="region of interest" description="Disordered" evidence="1">
    <location>
        <begin position="142"/>
        <end position="180"/>
    </location>
</feature>
<accession>A0A084WR82</accession>
<feature type="compositionally biased region" description="Basic and acidic residues" evidence="1">
    <location>
        <begin position="148"/>
        <end position="162"/>
    </location>
</feature>
<dbReference type="EMBL" id="ATLV01025984">
    <property type="status" value="NOT_ANNOTATED_CDS"/>
    <property type="molecule type" value="Genomic_DNA"/>
</dbReference>
<gene>
    <name evidence="2" type="ORF">ZHAS_00021019</name>
</gene>
<name>A0A084WR82_ANOSI</name>
<feature type="compositionally biased region" description="Polar residues" evidence="1">
    <location>
        <begin position="163"/>
        <end position="180"/>
    </location>
</feature>
<reference evidence="2 4" key="1">
    <citation type="journal article" date="2014" name="BMC Genomics">
        <title>Genome sequence of Anopheles sinensis provides insight into genetics basis of mosquito competence for malaria parasites.</title>
        <authorList>
            <person name="Zhou D."/>
            <person name="Zhang D."/>
            <person name="Ding G."/>
            <person name="Shi L."/>
            <person name="Hou Q."/>
            <person name="Ye Y."/>
            <person name="Xu Y."/>
            <person name="Zhou H."/>
            <person name="Xiong C."/>
            <person name="Li S."/>
            <person name="Yu J."/>
            <person name="Hong S."/>
            <person name="Yu X."/>
            <person name="Zou P."/>
            <person name="Chen C."/>
            <person name="Chang X."/>
            <person name="Wang W."/>
            <person name="Lv Y."/>
            <person name="Sun Y."/>
            <person name="Ma L."/>
            <person name="Shen B."/>
            <person name="Zhu C."/>
        </authorList>
    </citation>
    <scope>NUCLEOTIDE SEQUENCE [LARGE SCALE GENOMIC DNA]</scope>
</reference>